<gene>
    <name evidence="1" type="ORF">GON05_37570</name>
</gene>
<proteinExistence type="predicted"/>
<comment type="caution">
    <text evidence="1">The sequence shown here is derived from an EMBL/GenBank/DDBJ whole genome shotgun (WGS) entry which is preliminary data.</text>
</comment>
<dbReference type="InterPro" id="IPR018763">
    <property type="entry name" value="DUF2334"/>
</dbReference>
<accession>A0ABW9ULU0</accession>
<dbReference type="InterPro" id="IPR011330">
    <property type="entry name" value="Glyco_hydro/deAcase_b/a-brl"/>
</dbReference>
<dbReference type="Pfam" id="PF10096">
    <property type="entry name" value="DUF2334"/>
    <property type="match status" value="1"/>
</dbReference>
<dbReference type="Gene3D" id="3.20.20.370">
    <property type="entry name" value="Glycoside hydrolase/deacetylase"/>
    <property type="match status" value="1"/>
</dbReference>
<sequence length="339" mass="39808">MLLFRTSIDIILHEFHRYIQRNETEVLHIQWYWKYPTYSLRRDFTVKALLRLEDIGPGGFYEKTEDQMKLRAVADYLYMQKIPFHVAVIPRYINPNLQYDCTISNPFDAISVRFVETLQALRTRGASLGIHGYTHQYGHSISGEGYEFAYPDCLKDCPPDDPRSSLTDSLHIQRSYAYGRFHMALSAFQSAGLRPDWFETPHYAASDVQRTIIESCSWLIYEDNPHDPTNRQVTYQIAASIVGRTYYVPTPLGFVRGDAVEQDVTRIMDQVDQYGADDLASFYYHPFLEFPYIHIRKYAPPYYEERTPLKRLVHHMLSKERRFVNIQDLIYSFMSTQSV</sequence>
<name>A0ABW9ULU0_9BACL</name>
<keyword evidence="2" id="KW-1185">Reference proteome</keyword>
<organism evidence="1 2">
    <name type="scientific">Paenibacillus anseongense</name>
    <dbReference type="NCBI Taxonomy" id="2682845"/>
    <lineage>
        <taxon>Bacteria</taxon>
        <taxon>Bacillati</taxon>
        <taxon>Bacillota</taxon>
        <taxon>Bacilli</taxon>
        <taxon>Bacillales</taxon>
        <taxon>Paenibacillaceae</taxon>
        <taxon>Paenibacillus</taxon>
    </lineage>
</organism>
<protein>
    <submittedName>
        <fullName evidence="1">DUF2334 domain-containing protein</fullName>
    </submittedName>
</protein>
<reference evidence="1 2" key="1">
    <citation type="submission" date="2019-12" db="EMBL/GenBank/DDBJ databases">
        <authorList>
            <person name="Huq M.A."/>
        </authorList>
    </citation>
    <scope>NUCLEOTIDE SEQUENCE [LARGE SCALE GENOMIC DNA]</scope>
    <source>
        <strain evidence="1 2">MAH-34</strain>
    </source>
</reference>
<dbReference type="Proteomes" id="UP000467637">
    <property type="component" value="Unassembled WGS sequence"/>
</dbReference>
<evidence type="ECO:0000313" key="1">
    <source>
        <dbReference type="EMBL" id="MVQ40306.1"/>
    </source>
</evidence>
<evidence type="ECO:0000313" key="2">
    <source>
        <dbReference type="Proteomes" id="UP000467637"/>
    </source>
</evidence>
<dbReference type="EMBL" id="WSEM01000039">
    <property type="protein sequence ID" value="MVQ40306.1"/>
    <property type="molecule type" value="Genomic_DNA"/>
</dbReference>
<dbReference type="SUPFAM" id="SSF88713">
    <property type="entry name" value="Glycoside hydrolase/deacetylase"/>
    <property type="match status" value="1"/>
</dbReference>